<sequence>MMTSTSSEKWKPSAAKSGCSRSTFVGDKTLGSTISSRRFVDSAETLSPFPDGVRVPKVQHYTPNPSLMDTISSVTSRGYTDLLCSSRSFAGFNCNDLYDCSGSYNNDVSDHPIYFERNRTVESTSYWTVTYFSSDGEKVGMSKIIAPRGKHTNSFESIGNAIKENASLLNLDVQYIMYLDKDFNSYALLTPHNTHNCAGSFHVVVKSDLGGSIQNDEVPHEESVRESISPPNSESEKKVNESAGKAMNLLFRAPNVPSRVPFHMSVSDSNSATISLEKERMILDEEIAERNTIISEELSLRLILQASEGVRMYYGMSKTKGGKSKPSVTENVAVEKTKESENSSVTPDVITTNNMDNNNMDENFSSPFDDLFPVVTSFRIIFEGDKWGVLLTTERYRLCEAIAQDISSCLDISRENIITERGSIGAPLLILKVRHDGTRTYSDLQSEIIEYEFPNVHQLYAAIHSQSTATGSLKNCVQSSTTNDNNKNSEEEHRTETLCTSTDFPSVGEIENTCLMKSAKMIPVASDDNGTMYLSLTPYENANPTKR</sequence>
<dbReference type="Proteomes" id="UP000192257">
    <property type="component" value="Unassembled WGS sequence"/>
</dbReference>
<dbReference type="EMBL" id="NBCO01000002">
    <property type="protein sequence ID" value="ORC92884.1"/>
    <property type="molecule type" value="Genomic_DNA"/>
</dbReference>
<feature type="domain" description="Flagellar attachment zone protein 1 conserved" evidence="2">
    <location>
        <begin position="374"/>
        <end position="461"/>
    </location>
</feature>
<proteinExistence type="predicted"/>
<feature type="compositionally biased region" description="Polar residues" evidence="1">
    <location>
        <begin position="476"/>
        <end position="486"/>
    </location>
</feature>
<dbReference type="GeneID" id="39981308"/>
<organism evidence="3 4">
    <name type="scientific">Trypanosoma theileri</name>
    <dbReference type="NCBI Taxonomy" id="67003"/>
    <lineage>
        <taxon>Eukaryota</taxon>
        <taxon>Discoba</taxon>
        <taxon>Euglenozoa</taxon>
        <taxon>Kinetoplastea</taxon>
        <taxon>Metakinetoplastina</taxon>
        <taxon>Trypanosomatida</taxon>
        <taxon>Trypanosomatidae</taxon>
        <taxon>Trypanosoma</taxon>
    </lineage>
</organism>
<keyword evidence="4" id="KW-1185">Reference proteome</keyword>
<evidence type="ECO:0000313" key="4">
    <source>
        <dbReference type="Proteomes" id="UP000192257"/>
    </source>
</evidence>
<feature type="region of interest" description="Disordered" evidence="1">
    <location>
        <begin position="212"/>
        <end position="241"/>
    </location>
</feature>
<dbReference type="AlphaFoldDB" id="A0A1X0P7I0"/>
<dbReference type="Pfam" id="PF23398">
    <property type="entry name" value="FAZ1_cons"/>
    <property type="match status" value="1"/>
</dbReference>
<dbReference type="InterPro" id="IPR056614">
    <property type="entry name" value="FAZ1_cons"/>
</dbReference>
<reference evidence="3 4" key="1">
    <citation type="submission" date="2017-03" db="EMBL/GenBank/DDBJ databases">
        <title>An alternative strategy for trypanosome survival in the mammalian bloodstream revealed through genome and transcriptome analysis of the ubiquitous bovine parasite Trypanosoma (Megatrypanum) theileri.</title>
        <authorList>
            <person name="Kelly S."/>
            <person name="Ivens A."/>
            <person name="Mott A."/>
            <person name="O'Neill E."/>
            <person name="Emms D."/>
            <person name="Macleod O."/>
            <person name="Voorheis P."/>
            <person name="Matthews J."/>
            <person name="Matthews K."/>
            <person name="Carrington M."/>
        </authorList>
    </citation>
    <scope>NUCLEOTIDE SEQUENCE [LARGE SCALE GENOMIC DNA]</scope>
    <source>
        <strain evidence="3">Edinburgh</strain>
    </source>
</reference>
<feature type="region of interest" description="Disordered" evidence="1">
    <location>
        <begin position="476"/>
        <end position="498"/>
    </location>
</feature>
<accession>A0A1X0P7I0</accession>
<evidence type="ECO:0000259" key="2">
    <source>
        <dbReference type="Pfam" id="PF23398"/>
    </source>
</evidence>
<protein>
    <recommendedName>
        <fullName evidence="2">Flagellar attachment zone protein 1 conserved domain-containing protein</fullName>
    </recommendedName>
</protein>
<evidence type="ECO:0000313" key="3">
    <source>
        <dbReference type="EMBL" id="ORC92884.1"/>
    </source>
</evidence>
<feature type="compositionally biased region" description="Basic and acidic residues" evidence="1">
    <location>
        <begin position="487"/>
        <end position="496"/>
    </location>
</feature>
<gene>
    <name evidence="3" type="ORF">TM35_000022100</name>
</gene>
<evidence type="ECO:0000256" key="1">
    <source>
        <dbReference type="SAM" id="MobiDB-lite"/>
    </source>
</evidence>
<comment type="caution">
    <text evidence="3">The sequence shown here is derived from an EMBL/GenBank/DDBJ whole genome shotgun (WGS) entry which is preliminary data.</text>
</comment>
<name>A0A1X0P7I0_9TRYP</name>
<dbReference type="RefSeq" id="XP_028886950.1">
    <property type="nucleotide sequence ID" value="XM_029021528.1"/>
</dbReference>
<dbReference type="VEuPathDB" id="TriTrypDB:TM35_000022100"/>
<dbReference type="OrthoDB" id="241638at2759"/>